<evidence type="ECO:0000313" key="9">
    <source>
        <dbReference type="Proteomes" id="UP000237105"/>
    </source>
</evidence>
<organism evidence="8 9">
    <name type="scientific">Parasponia andersonii</name>
    <name type="common">Sponia andersonii</name>
    <dbReference type="NCBI Taxonomy" id="3476"/>
    <lineage>
        <taxon>Eukaryota</taxon>
        <taxon>Viridiplantae</taxon>
        <taxon>Streptophyta</taxon>
        <taxon>Embryophyta</taxon>
        <taxon>Tracheophyta</taxon>
        <taxon>Spermatophyta</taxon>
        <taxon>Magnoliopsida</taxon>
        <taxon>eudicotyledons</taxon>
        <taxon>Gunneridae</taxon>
        <taxon>Pentapetalae</taxon>
        <taxon>rosids</taxon>
        <taxon>fabids</taxon>
        <taxon>Rosales</taxon>
        <taxon>Cannabaceae</taxon>
        <taxon>Parasponia</taxon>
    </lineage>
</organism>
<dbReference type="OrthoDB" id="2020099at2759"/>
<reference evidence="9" key="1">
    <citation type="submission" date="2016-06" db="EMBL/GenBank/DDBJ databases">
        <title>Parallel loss of symbiosis genes in relatives of nitrogen-fixing non-legume Parasponia.</title>
        <authorList>
            <person name="Van Velzen R."/>
            <person name="Holmer R."/>
            <person name="Bu F."/>
            <person name="Rutten L."/>
            <person name="Van Zeijl A."/>
            <person name="Liu W."/>
            <person name="Santuari L."/>
            <person name="Cao Q."/>
            <person name="Sharma T."/>
            <person name="Shen D."/>
            <person name="Roswanjaya Y."/>
            <person name="Wardhani T."/>
            <person name="Kalhor M.S."/>
            <person name="Jansen J."/>
            <person name="Van den Hoogen J."/>
            <person name="Gungor B."/>
            <person name="Hartog M."/>
            <person name="Hontelez J."/>
            <person name="Verver J."/>
            <person name="Yang W.-C."/>
            <person name="Schijlen E."/>
            <person name="Repin R."/>
            <person name="Schilthuizen M."/>
            <person name="Schranz E."/>
            <person name="Heidstra R."/>
            <person name="Miyata K."/>
            <person name="Fedorova E."/>
            <person name="Kohlen W."/>
            <person name="Bisseling T."/>
            <person name="Smit S."/>
            <person name="Geurts R."/>
        </authorList>
    </citation>
    <scope>NUCLEOTIDE SEQUENCE [LARGE SCALE GENOMIC DNA]</scope>
    <source>
        <strain evidence="9">cv. WU1-14</strain>
    </source>
</reference>
<dbReference type="Gene3D" id="2.20.25.80">
    <property type="entry name" value="WRKY domain"/>
    <property type="match status" value="1"/>
</dbReference>
<evidence type="ECO:0000259" key="7">
    <source>
        <dbReference type="PROSITE" id="PS50811"/>
    </source>
</evidence>
<comment type="subcellular location">
    <subcellularLocation>
        <location evidence="1">Nucleus</location>
    </subcellularLocation>
</comment>
<dbReference type="PROSITE" id="PS50811">
    <property type="entry name" value="WRKY"/>
    <property type="match status" value="1"/>
</dbReference>
<evidence type="ECO:0000256" key="5">
    <source>
        <dbReference type="ARBA" id="ARBA00023242"/>
    </source>
</evidence>
<comment type="caution">
    <text evidence="8">The sequence shown here is derived from an EMBL/GenBank/DDBJ whole genome shotgun (WGS) entry which is preliminary data.</text>
</comment>
<evidence type="ECO:0000313" key="8">
    <source>
        <dbReference type="EMBL" id="PON64175.1"/>
    </source>
</evidence>
<name>A0A2P5CSZ6_PARAD</name>
<feature type="compositionally biased region" description="Low complexity" evidence="6">
    <location>
        <begin position="127"/>
        <end position="137"/>
    </location>
</feature>
<dbReference type="InterPro" id="IPR003657">
    <property type="entry name" value="WRKY_dom"/>
</dbReference>
<keyword evidence="3" id="KW-0238">DNA-binding</keyword>
<dbReference type="PANTHER" id="PTHR31221:SF261">
    <property type="entry name" value="OS03G0657400 PROTEIN"/>
    <property type="match status" value="1"/>
</dbReference>
<keyword evidence="5" id="KW-0539">Nucleus</keyword>
<keyword evidence="9" id="KW-1185">Reference proteome</keyword>
<dbReference type="AlphaFoldDB" id="A0A2P5CSZ6"/>
<dbReference type="InterPro" id="IPR036576">
    <property type="entry name" value="WRKY_dom_sf"/>
</dbReference>
<dbReference type="GO" id="GO:0003700">
    <property type="term" value="F:DNA-binding transcription factor activity"/>
    <property type="evidence" value="ECO:0007669"/>
    <property type="project" value="InterPro"/>
</dbReference>
<feature type="domain" description="WRKY" evidence="7">
    <location>
        <begin position="48"/>
        <end position="116"/>
    </location>
</feature>
<sequence>MERNMESAAMTTEACPNKETSMEIDEEENEEGHGEEQDIEPAAGNNIYKLVLPKDGYEWKKYGQKFINNIGKFRSYFKCQRTECSAKKRVEWLASEEQSKANIRVVYKGAHTHMLPSDEAADHDQSKSQGTSSSSSSNPNQYNLLTQVLTLRNQST</sequence>
<feature type="region of interest" description="Disordered" evidence="6">
    <location>
        <begin position="118"/>
        <end position="143"/>
    </location>
</feature>
<evidence type="ECO:0000256" key="2">
    <source>
        <dbReference type="ARBA" id="ARBA00023015"/>
    </source>
</evidence>
<evidence type="ECO:0000256" key="4">
    <source>
        <dbReference type="ARBA" id="ARBA00023163"/>
    </source>
</evidence>
<keyword evidence="2" id="KW-0805">Transcription regulation</keyword>
<evidence type="ECO:0000256" key="1">
    <source>
        <dbReference type="ARBA" id="ARBA00004123"/>
    </source>
</evidence>
<dbReference type="SMART" id="SM00774">
    <property type="entry name" value="WRKY"/>
    <property type="match status" value="1"/>
</dbReference>
<proteinExistence type="predicted"/>
<dbReference type="GO" id="GO:0043565">
    <property type="term" value="F:sequence-specific DNA binding"/>
    <property type="evidence" value="ECO:0007669"/>
    <property type="project" value="InterPro"/>
</dbReference>
<dbReference type="STRING" id="3476.A0A2P5CSZ6"/>
<keyword evidence="4" id="KW-0804">Transcription</keyword>
<gene>
    <name evidence="8" type="ORF">PanWU01x14_126970</name>
</gene>
<dbReference type="PANTHER" id="PTHR31221">
    <property type="entry name" value="WRKY TRANSCRIPTION FACTOR PROTEIN 1-RELATED"/>
    <property type="match status" value="1"/>
</dbReference>
<feature type="region of interest" description="Disordered" evidence="6">
    <location>
        <begin position="1"/>
        <end position="42"/>
    </location>
</feature>
<dbReference type="Proteomes" id="UP000237105">
    <property type="component" value="Unassembled WGS sequence"/>
</dbReference>
<dbReference type="Pfam" id="PF03106">
    <property type="entry name" value="WRKY"/>
    <property type="match status" value="1"/>
</dbReference>
<evidence type="ECO:0000256" key="3">
    <source>
        <dbReference type="ARBA" id="ARBA00023125"/>
    </source>
</evidence>
<dbReference type="InterPro" id="IPR044810">
    <property type="entry name" value="WRKY_plant"/>
</dbReference>
<dbReference type="SUPFAM" id="SSF118290">
    <property type="entry name" value="WRKY DNA-binding domain"/>
    <property type="match status" value="1"/>
</dbReference>
<dbReference type="GO" id="GO:0005634">
    <property type="term" value="C:nucleus"/>
    <property type="evidence" value="ECO:0007669"/>
    <property type="project" value="UniProtKB-SubCell"/>
</dbReference>
<evidence type="ECO:0000256" key="6">
    <source>
        <dbReference type="SAM" id="MobiDB-lite"/>
    </source>
</evidence>
<accession>A0A2P5CSZ6</accession>
<dbReference type="EMBL" id="JXTB01000098">
    <property type="protein sequence ID" value="PON64175.1"/>
    <property type="molecule type" value="Genomic_DNA"/>
</dbReference>
<protein>
    <submittedName>
        <fullName evidence="8">WRKY domain containing protein</fullName>
    </submittedName>
</protein>